<evidence type="ECO:0000313" key="1">
    <source>
        <dbReference type="EMBL" id="HIX76979.1"/>
    </source>
</evidence>
<name>A0A9D2BIZ6_9FIRM</name>
<dbReference type="InterPro" id="IPR009711">
    <property type="entry name" value="UPF0473"/>
</dbReference>
<reference evidence="1" key="2">
    <citation type="submission" date="2021-04" db="EMBL/GenBank/DDBJ databases">
        <authorList>
            <person name="Gilroy R."/>
        </authorList>
    </citation>
    <scope>NUCLEOTIDE SEQUENCE</scope>
    <source>
        <strain evidence="1">CHK183-1962</strain>
    </source>
</reference>
<accession>A0A9D2BIZ6</accession>
<dbReference type="EMBL" id="DXEK01000084">
    <property type="protein sequence ID" value="HIX76979.1"/>
    <property type="molecule type" value="Genomic_DNA"/>
</dbReference>
<comment type="caution">
    <text evidence="1">The sequence shown here is derived from an EMBL/GenBank/DDBJ whole genome shotgun (WGS) entry which is preliminary data.</text>
</comment>
<dbReference type="Pfam" id="PF06949">
    <property type="entry name" value="DUF1292"/>
    <property type="match status" value="1"/>
</dbReference>
<organism evidence="1 2">
    <name type="scientific">Candidatus Fusicatenibacter merdavium</name>
    <dbReference type="NCBI Taxonomy" id="2838600"/>
    <lineage>
        <taxon>Bacteria</taxon>
        <taxon>Bacillati</taxon>
        <taxon>Bacillota</taxon>
        <taxon>Clostridia</taxon>
        <taxon>Lachnospirales</taxon>
        <taxon>Lachnospiraceae</taxon>
        <taxon>Fusicatenibacter</taxon>
    </lineage>
</organism>
<sequence length="86" mass="10119">MEDILVLTDENGAKVRFETLDIVEYEGEEYAVLYPVDAGDDEPVHILRIHSEDMDNGDIQYEGLDDDRLIQKVYKIFCRRNQIRKE</sequence>
<dbReference type="Proteomes" id="UP000886890">
    <property type="component" value="Unassembled WGS sequence"/>
</dbReference>
<proteinExistence type="predicted"/>
<evidence type="ECO:0000313" key="2">
    <source>
        <dbReference type="Proteomes" id="UP000886890"/>
    </source>
</evidence>
<dbReference type="AlphaFoldDB" id="A0A9D2BIZ6"/>
<gene>
    <name evidence="1" type="ORF">H9734_05200</name>
</gene>
<protein>
    <submittedName>
        <fullName evidence="1">DUF1292 domain-containing protein</fullName>
    </submittedName>
</protein>
<reference evidence="1" key="1">
    <citation type="journal article" date="2021" name="PeerJ">
        <title>Extensive microbial diversity within the chicken gut microbiome revealed by metagenomics and culture.</title>
        <authorList>
            <person name="Gilroy R."/>
            <person name="Ravi A."/>
            <person name="Getino M."/>
            <person name="Pursley I."/>
            <person name="Horton D.L."/>
            <person name="Alikhan N.F."/>
            <person name="Baker D."/>
            <person name="Gharbi K."/>
            <person name="Hall N."/>
            <person name="Watson M."/>
            <person name="Adriaenssens E.M."/>
            <person name="Foster-Nyarko E."/>
            <person name="Jarju S."/>
            <person name="Secka A."/>
            <person name="Antonio M."/>
            <person name="Oren A."/>
            <person name="Chaudhuri R.R."/>
            <person name="La Ragione R."/>
            <person name="Hildebrand F."/>
            <person name="Pallen M.J."/>
        </authorList>
    </citation>
    <scope>NUCLEOTIDE SEQUENCE</scope>
    <source>
        <strain evidence="1">CHK183-1962</strain>
    </source>
</reference>